<keyword evidence="5" id="KW-0547">Nucleotide-binding</keyword>
<dbReference type="Pfam" id="PF00270">
    <property type="entry name" value="DEAD"/>
    <property type="match status" value="1"/>
</dbReference>
<dbReference type="InterPro" id="IPR014001">
    <property type="entry name" value="Helicase_ATP-bd"/>
</dbReference>
<dbReference type="Pfam" id="PF22590">
    <property type="entry name" value="Cas3-like_C_2"/>
    <property type="match status" value="1"/>
</dbReference>
<evidence type="ECO:0000256" key="3">
    <source>
        <dbReference type="ARBA" id="ARBA00022722"/>
    </source>
</evidence>
<keyword evidence="7" id="KW-0347">Helicase</keyword>
<dbReference type="SMART" id="SM00487">
    <property type="entry name" value="DEXDc"/>
    <property type="match status" value="1"/>
</dbReference>
<dbReference type="PROSITE" id="PS51194">
    <property type="entry name" value="HELICASE_CTER"/>
    <property type="match status" value="1"/>
</dbReference>
<dbReference type="InterPro" id="IPR006483">
    <property type="entry name" value="CRISPR-assoc_Cas3_HD"/>
</dbReference>
<keyword evidence="9" id="KW-0051">Antiviral defense</keyword>
<evidence type="ECO:0000256" key="2">
    <source>
        <dbReference type="ARBA" id="ARBA00009046"/>
    </source>
</evidence>
<dbReference type="InterPro" id="IPR038257">
    <property type="entry name" value="CRISPR-assoc_Cas3_HD_sf"/>
</dbReference>
<dbReference type="InterPro" id="IPR054712">
    <property type="entry name" value="Cas3-like_dom"/>
</dbReference>
<keyword evidence="14" id="KW-1185">Reference proteome</keyword>
<dbReference type="NCBIfam" id="TIGR01587">
    <property type="entry name" value="cas3_core"/>
    <property type="match status" value="1"/>
</dbReference>
<dbReference type="InterPro" id="IPR011545">
    <property type="entry name" value="DEAD/DEAH_box_helicase_dom"/>
</dbReference>
<dbReference type="InterPro" id="IPR050547">
    <property type="entry name" value="DEAD_box_RNA_helicases"/>
</dbReference>
<dbReference type="PANTHER" id="PTHR47963:SF9">
    <property type="entry name" value="CRISPR-ASSOCIATED ENDONUCLEASE_HELICASE CAS3"/>
    <property type="match status" value="1"/>
</dbReference>
<evidence type="ECO:0000259" key="11">
    <source>
        <dbReference type="PROSITE" id="PS51194"/>
    </source>
</evidence>
<keyword evidence="6" id="KW-0378">Hydrolase</keyword>
<reference evidence="13" key="1">
    <citation type="submission" date="2022-12" db="EMBL/GenBank/DDBJ databases">
        <authorList>
            <person name="Bing R.G."/>
            <person name="Willard D.J."/>
            <person name="Manesh M.J.H."/>
            <person name="Laemthong T."/>
            <person name="Crosby J.R."/>
            <person name="Kelly R.M."/>
        </authorList>
    </citation>
    <scope>NUCLEOTIDE SEQUENCE</scope>
    <source>
        <strain evidence="13">DSM 8991</strain>
    </source>
</reference>
<dbReference type="CDD" id="cd09641">
    <property type="entry name" value="Cas3''_I"/>
    <property type="match status" value="1"/>
</dbReference>
<keyword evidence="4" id="KW-0479">Metal-binding</keyword>
<organism evidence="13 14">
    <name type="scientific">Caldicellulosiruptor naganoensis</name>
    <dbReference type="NCBI Taxonomy" id="29324"/>
    <lineage>
        <taxon>Bacteria</taxon>
        <taxon>Bacillati</taxon>
        <taxon>Bacillota</taxon>
        <taxon>Bacillota incertae sedis</taxon>
        <taxon>Caldicellulosiruptorales</taxon>
        <taxon>Caldicellulosiruptoraceae</taxon>
        <taxon>Caldicellulosiruptor</taxon>
    </lineage>
</organism>
<proteinExistence type="inferred from homology"/>
<comment type="similarity">
    <text evidence="1">In the N-terminal section; belongs to the CRISPR-associated nuclease Cas3-HD family.</text>
</comment>
<feature type="domain" description="Helicase C-terminal" evidence="11">
    <location>
        <begin position="437"/>
        <end position="594"/>
    </location>
</feature>
<evidence type="ECO:0000259" key="12">
    <source>
        <dbReference type="PROSITE" id="PS51643"/>
    </source>
</evidence>
<feature type="domain" description="Helicase ATP-binding" evidence="10">
    <location>
        <begin position="238"/>
        <end position="416"/>
    </location>
</feature>
<dbReference type="InterPro" id="IPR001650">
    <property type="entry name" value="Helicase_C-like"/>
</dbReference>
<dbReference type="PROSITE" id="PS51192">
    <property type="entry name" value="HELICASE_ATP_BIND_1"/>
    <property type="match status" value="1"/>
</dbReference>
<feature type="domain" description="HD Cas3-type" evidence="12">
    <location>
        <begin position="6"/>
        <end position="202"/>
    </location>
</feature>
<evidence type="ECO:0000256" key="4">
    <source>
        <dbReference type="ARBA" id="ARBA00022723"/>
    </source>
</evidence>
<dbReference type="SUPFAM" id="SSF52540">
    <property type="entry name" value="P-loop containing nucleoside triphosphate hydrolases"/>
    <property type="match status" value="1"/>
</dbReference>
<evidence type="ECO:0000256" key="7">
    <source>
        <dbReference type="ARBA" id="ARBA00022806"/>
    </source>
</evidence>
<dbReference type="Gene3D" id="3.40.50.300">
    <property type="entry name" value="P-loop containing nucleotide triphosphate hydrolases"/>
    <property type="match status" value="2"/>
</dbReference>
<accession>A0ABY7BGL8</accession>
<dbReference type="PANTHER" id="PTHR47963">
    <property type="entry name" value="DEAD-BOX ATP-DEPENDENT RNA HELICASE 47, MITOCHONDRIAL"/>
    <property type="match status" value="1"/>
</dbReference>
<dbReference type="Gene3D" id="1.10.3210.30">
    <property type="match status" value="1"/>
</dbReference>
<dbReference type="EMBL" id="CP113864">
    <property type="protein sequence ID" value="WAM31477.1"/>
    <property type="molecule type" value="Genomic_DNA"/>
</dbReference>
<gene>
    <name evidence="13" type="ORF">OTJ99_002360</name>
</gene>
<dbReference type="RefSeq" id="WP_045166098.1">
    <property type="nucleotide sequence ID" value="NZ_CP113864.1"/>
</dbReference>
<dbReference type="Proteomes" id="UP001164745">
    <property type="component" value="Chromosome"/>
</dbReference>
<dbReference type="PROSITE" id="PS51643">
    <property type="entry name" value="HD_CAS3"/>
    <property type="match status" value="1"/>
</dbReference>
<evidence type="ECO:0000256" key="8">
    <source>
        <dbReference type="ARBA" id="ARBA00022840"/>
    </source>
</evidence>
<evidence type="ECO:0000256" key="1">
    <source>
        <dbReference type="ARBA" id="ARBA00006847"/>
    </source>
</evidence>
<keyword evidence="8" id="KW-0067">ATP-binding</keyword>
<dbReference type="NCBIfam" id="TIGR01596">
    <property type="entry name" value="cas3_HD"/>
    <property type="match status" value="1"/>
</dbReference>
<protein>
    <submittedName>
        <fullName evidence="13">CRISPR-associated helicase/endonuclease Cas3</fullName>
    </submittedName>
</protein>
<dbReference type="SMART" id="SM00490">
    <property type="entry name" value="HELICc"/>
    <property type="match status" value="1"/>
</dbReference>
<comment type="similarity">
    <text evidence="2">In the central section; belongs to the CRISPR-associated helicase Cas3 family.</text>
</comment>
<evidence type="ECO:0000313" key="14">
    <source>
        <dbReference type="Proteomes" id="UP001164745"/>
    </source>
</evidence>
<evidence type="ECO:0000313" key="13">
    <source>
        <dbReference type="EMBL" id="WAM31477.1"/>
    </source>
</evidence>
<evidence type="ECO:0000256" key="6">
    <source>
        <dbReference type="ARBA" id="ARBA00022801"/>
    </source>
</evidence>
<dbReference type="InterPro" id="IPR027417">
    <property type="entry name" value="P-loop_NTPase"/>
</dbReference>
<evidence type="ECO:0000259" key="10">
    <source>
        <dbReference type="PROSITE" id="PS51192"/>
    </source>
</evidence>
<evidence type="ECO:0000256" key="9">
    <source>
        <dbReference type="ARBA" id="ARBA00023118"/>
    </source>
</evidence>
<name>A0ABY7BGL8_9FIRM</name>
<sequence length="727" mass="85560">MRIYAKSRPEETLKEHTERLLHNLEILRQVYGEQIENIVPNKAKNVFWEMLKDVCIYHDCGKAYTPFQNVIRKSVGKEVLKTSFKNDIPHSYLSPAFVSKEVLEKYRDYKKAFIQAIAFHHERNVVLDATLYEYILQAIKEDLDEKRELVEKELSIKVENLNKRYYSYIAPSNMLSWWKDKDKEELLIYVILKGLLVRLDHCASAHIEIEDMKRQNLKEITTRYLLKSFNNLRELQKYVLDKGDKNLIIVASTGSGKTEAALIWAGDKKVFFTLPMRAALNAMFKRLKDNIEISNIGLLHSTSFHYIVSEEDDENLAFSIYQGSRYFSKQLLLTTIDQIFGFPFKYKGYEKILATLAYSKVIVDEIQGYSPSIGAVILKGLEMLNCFGTKFLIMTATLPQIYEDYLLQKGISFEKAVFFSPVVRHRIKIVEKDISSDVENIISHAQKGKVLIITNTISKALELFESLRERTEMKVGVIHSQFIQKHRQIKERMIKRFEERYDKGIWISTQIVEASLDIDFDFLFTELSTLDSLFQRMGRCFRKREYRSEEPNVFVYTENVSGIGRVYDREIHLSSFEMIKEFDGNVILEQQKMDLVKRLYSIDNIRDTKYYKEFKETLALLDSIIDGEFNKYEVHSNLRDIFNVKAIPIRYYRKKEKLFEMYTNEKNLIAKAKIYDKISKYIVEVPYYKVKNYISSCSYMKDIYILNLDYDCNTGIKYDRVISSELM</sequence>
<dbReference type="InterPro" id="IPR006474">
    <property type="entry name" value="Helicase_Cas3_CRISPR-ass_core"/>
</dbReference>
<evidence type="ECO:0000256" key="5">
    <source>
        <dbReference type="ARBA" id="ARBA00022741"/>
    </source>
</evidence>
<keyword evidence="3" id="KW-0540">Nuclease</keyword>